<feature type="compositionally biased region" description="Basic and acidic residues" evidence="1">
    <location>
        <begin position="109"/>
        <end position="123"/>
    </location>
</feature>
<proteinExistence type="predicted"/>
<name>A0A6L5XKG8_9BACT</name>
<evidence type="ECO:0008006" key="4">
    <source>
        <dbReference type="Google" id="ProtNLM"/>
    </source>
</evidence>
<accession>A0A6L5XKG8</accession>
<evidence type="ECO:0000313" key="3">
    <source>
        <dbReference type="Proteomes" id="UP000477488"/>
    </source>
</evidence>
<keyword evidence="3" id="KW-1185">Reference proteome</keyword>
<sequence>MDRRAFLWMTLTALAGTGCVSRSQSGSLLPPVDADMTYSPGSPAEAKAIFKEFTGTAWNAAVPESGKENRWVSNTPGNTPENAESPPSVADESEKSARTAPQAEQPAGAREKAAPTTRKEHNGQRPPPASGPTAKRKKESESASLPATPRARVGDARRAVNGVITIHPGEVVQFEAQGYCLDPDRPAPSEGEPMRFIPMASLINFRLRRLFYKVLHMAGRQNTSYAADFQNVVWAIRTADAKQNSWGDELGGAEKLLLNVAMPGGAALLQQVRRTATGRTEGGRGLAPLVPGVNFSADSRLHLEQLFRQTPRGAIPHSDAQFSMLSSGVAGRAENLGRLRVRWQIANSSEKDFTFDAAQWALDPQRKVQREALPPPSSGLVVKA</sequence>
<comment type="caution">
    <text evidence="2">The sequence shown here is derived from an EMBL/GenBank/DDBJ whole genome shotgun (WGS) entry which is preliminary data.</text>
</comment>
<dbReference type="EMBL" id="VUMH01000005">
    <property type="protein sequence ID" value="MSS27645.1"/>
    <property type="molecule type" value="Genomic_DNA"/>
</dbReference>
<evidence type="ECO:0000256" key="1">
    <source>
        <dbReference type="SAM" id="MobiDB-lite"/>
    </source>
</evidence>
<protein>
    <recommendedName>
        <fullName evidence="4">Lipoprotein</fullName>
    </recommendedName>
</protein>
<feature type="compositionally biased region" description="Polar residues" evidence="1">
    <location>
        <begin position="71"/>
        <end position="82"/>
    </location>
</feature>
<dbReference type="RefSeq" id="WP_154510220.1">
    <property type="nucleotide sequence ID" value="NZ_VUMH01000005.1"/>
</dbReference>
<dbReference type="PROSITE" id="PS51257">
    <property type="entry name" value="PROKAR_LIPOPROTEIN"/>
    <property type="match status" value="1"/>
</dbReference>
<gene>
    <name evidence="2" type="ORF">FYJ44_06180</name>
</gene>
<reference evidence="2 3" key="1">
    <citation type="submission" date="2019-09" db="EMBL/GenBank/DDBJ databases">
        <title>In-depth cultivation of the pig gut microbiome towards novel bacterial diversity and tailored functional studies.</title>
        <authorList>
            <person name="Wylensek D."/>
            <person name="Hitch T.C.A."/>
            <person name="Clavel T."/>
        </authorList>
    </citation>
    <scope>NUCLEOTIDE SEQUENCE [LARGE SCALE GENOMIC DNA]</scope>
    <source>
        <strain evidence="2 3">PG-178-WT-4</strain>
    </source>
</reference>
<dbReference type="Proteomes" id="UP000477488">
    <property type="component" value="Unassembled WGS sequence"/>
</dbReference>
<dbReference type="AlphaFoldDB" id="A0A6L5XKG8"/>
<evidence type="ECO:0000313" key="2">
    <source>
        <dbReference type="EMBL" id="MSS27645.1"/>
    </source>
</evidence>
<organism evidence="2 3">
    <name type="scientific">Desulfovibrio porci</name>
    <dbReference type="NCBI Taxonomy" id="2605782"/>
    <lineage>
        <taxon>Bacteria</taxon>
        <taxon>Pseudomonadati</taxon>
        <taxon>Thermodesulfobacteriota</taxon>
        <taxon>Desulfovibrionia</taxon>
        <taxon>Desulfovibrionales</taxon>
        <taxon>Desulfovibrionaceae</taxon>
        <taxon>Desulfovibrio</taxon>
    </lineage>
</organism>
<feature type="region of interest" description="Disordered" evidence="1">
    <location>
        <begin position="61"/>
        <end position="154"/>
    </location>
</feature>